<proteinExistence type="predicted"/>
<feature type="transmembrane region" description="Helical" evidence="1">
    <location>
        <begin position="14"/>
        <end position="35"/>
    </location>
</feature>
<protein>
    <submittedName>
        <fullName evidence="2">HdeD family acid-resistance protein</fullName>
    </submittedName>
</protein>
<gene>
    <name evidence="2" type="ORF">ACFQS1_11495</name>
</gene>
<dbReference type="Pfam" id="PF03729">
    <property type="entry name" value="DUF308"/>
    <property type="match status" value="2"/>
</dbReference>
<name>A0ABW2HQE0_9ACTN</name>
<accession>A0ABW2HQE0</accession>
<feature type="transmembrane region" description="Helical" evidence="1">
    <location>
        <begin position="158"/>
        <end position="178"/>
    </location>
</feature>
<dbReference type="PANTHER" id="PTHR34989:SF1">
    <property type="entry name" value="PROTEIN HDED"/>
    <property type="match status" value="1"/>
</dbReference>
<organism evidence="2 3">
    <name type="scientific">Paractinoplanes rhizophilus</name>
    <dbReference type="NCBI Taxonomy" id="1416877"/>
    <lineage>
        <taxon>Bacteria</taxon>
        <taxon>Bacillati</taxon>
        <taxon>Actinomycetota</taxon>
        <taxon>Actinomycetes</taxon>
        <taxon>Micromonosporales</taxon>
        <taxon>Micromonosporaceae</taxon>
        <taxon>Paractinoplanes</taxon>
    </lineage>
</organism>
<reference evidence="3" key="1">
    <citation type="journal article" date="2019" name="Int. J. Syst. Evol. Microbiol.">
        <title>The Global Catalogue of Microorganisms (GCM) 10K type strain sequencing project: providing services to taxonomists for standard genome sequencing and annotation.</title>
        <authorList>
            <consortium name="The Broad Institute Genomics Platform"/>
            <consortium name="The Broad Institute Genome Sequencing Center for Infectious Disease"/>
            <person name="Wu L."/>
            <person name="Ma J."/>
        </authorList>
    </citation>
    <scope>NUCLEOTIDE SEQUENCE [LARGE SCALE GENOMIC DNA]</scope>
    <source>
        <strain evidence="3">XZYJT-10</strain>
    </source>
</reference>
<keyword evidence="1" id="KW-0472">Membrane</keyword>
<feature type="transmembrane region" description="Helical" evidence="1">
    <location>
        <begin position="101"/>
        <end position="122"/>
    </location>
</feature>
<evidence type="ECO:0000313" key="3">
    <source>
        <dbReference type="Proteomes" id="UP001596548"/>
    </source>
</evidence>
<evidence type="ECO:0000313" key="2">
    <source>
        <dbReference type="EMBL" id="MFC7274607.1"/>
    </source>
</evidence>
<evidence type="ECO:0000256" key="1">
    <source>
        <dbReference type="SAM" id="Phobius"/>
    </source>
</evidence>
<dbReference type="Proteomes" id="UP001596548">
    <property type="component" value="Unassembled WGS sequence"/>
</dbReference>
<dbReference type="InterPro" id="IPR052712">
    <property type="entry name" value="Acid_resist_chaperone_HdeD"/>
</dbReference>
<keyword evidence="1" id="KW-1133">Transmembrane helix</keyword>
<keyword evidence="1" id="KW-0812">Transmembrane</keyword>
<dbReference type="RefSeq" id="WP_378966752.1">
    <property type="nucleotide sequence ID" value="NZ_JBHTBJ010000006.1"/>
</dbReference>
<dbReference type="PANTHER" id="PTHR34989">
    <property type="entry name" value="PROTEIN HDED"/>
    <property type="match status" value="1"/>
</dbReference>
<feature type="transmembrane region" description="Helical" evidence="1">
    <location>
        <begin position="41"/>
        <end position="63"/>
    </location>
</feature>
<feature type="transmembrane region" description="Helical" evidence="1">
    <location>
        <begin position="129"/>
        <end position="152"/>
    </location>
</feature>
<feature type="transmembrane region" description="Helical" evidence="1">
    <location>
        <begin position="75"/>
        <end position="95"/>
    </location>
</feature>
<dbReference type="InterPro" id="IPR005325">
    <property type="entry name" value="DUF308_memb"/>
</dbReference>
<keyword evidence="3" id="KW-1185">Reference proteome</keyword>
<dbReference type="EMBL" id="JBHTBJ010000006">
    <property type="protein sequence ID" value="MFC7274607.1"/>
    <property type="molecule type" value="Genomic_DNA"/>
</dbReference>
<comment type="caution">
    <text evidence="2">The sequence shown here is derived from an EMBL/GenBank/DDBJ whole genome shotgun (WGS) entry which is preliminary data.</text>
</comment>
<sequence length="188" mass="19667">MSTMLSADRTEKMLWWLALGGAAVSLILGIMMLVWPQATLYVGAIIFGLWLLFHGAIYLVNAITAHAADGASRALHGVIGVLFVIAGVLCLRHLVLSLLVIATLIGVTWLIGGIVGLIEAFAGHHSGPVRLLAGVLGGLTVLGGLIVLIWPGPSLKTLVVLTGIWLLLLGAVQLVLVLRSRPRGALPA</sequence>